<reference evidence="4 5" key="1">
    <citation type="submission" date="2015-01" db="EMBL/GenBank/DDBJ databases">
        <title>Rufibacter sp./DG31D/ whole genome sequencing.</title>
        <authorList>
            <person name="Kim M.K."/>
            <person name="Srinivasan S."/>
            <person name="Lee J.-J."/>
        </authorList>
    </citation>
    <scope>NUCLEOTIDE SEQUENCE [LARGE SCALE GENOMIC DNA]</scope>
    <source>
        <strain evidence="4 5">DG31D</strain>
    </source>
</reference>
<evidence type="ECO:0000313" key="4">
    <source>
        <dbReference type="EMBL" id="AKQ45721.1"/>
    </source>
</evidence>
<dbReference type="KEGG" id="ruf:TH63_08770"/>
<feature type="domain" description="NodB homology" evidence="3">
    <location>
        <begin position="17"/>
        <end position="199"/>
    </location>
</feature>
<evidence type="ECO:0000259" key="3">
    <source>
        <dbReference type="PROSITE" id="PS51677"/>
    </source>
</evidence>
<keyword evidence="2" id="KW-0378">Hydrolase</keyword>
<dbReference type="AlphaFoldDB" id="A0A0H4W5N2"/>
<dbReference type="Pfam" id="PF01522">
    <property type="entry name" value="Polysacc_deac_1"/>
    <property type="match status" value="1"/>
</dbReference>
<dbReference type="SUPFAM" id="SSF88713">
    <property type="entry name" value="Glycoside hydrolase/deacetylase"/>
    <property type="match status" value="1"/>
</dbReference>
<accession>A0A0H4W5N2</accession>
<dbReference type="STRING" id="1379910.TH63_08770"/>
<dbReference type="InterPro" id="IPR002509">
    <property type="entry name" value="NODB_dom"/>
</dbReference>
<protein>
    <submittedName>
        <fullName evidence="4">Polysaccharide deacetylase</fullName>
    </submittedName>
</protein>
<name>A0A0H4W5N2_9BACT</name>
<dbReference type="InterPro" id="IPR050248">
    <property type="entry name" value="Polysacc_deacetylase_ArnD"/>
</dbReference>
<keyword evidence="5" id="KW-1185">Reference proteome</keyword>
<dbReference type="PROSITE" id="PS51677">
    <property type="entry name" value="NODB"/>
    <property type="match status" value="1"/>
</dbReference>
<dbReference type="PANTHER" id="PTHR10587:SF133">
    <property type="entry name" value="CHITIN DEACETYLASE 1-RELATED"/>
    <property type="match status" value="1"/>
</dbReference>
<dbReference type="Proteomes" id="UP000036458">
    <property type="component" value="Chromosome"/>
</dbReference>
<dbReference type="PANTHER" id="PTHR10587">
    <property type="entry name" value="GLYCOSYL TRANSFERASE-RELATED"/>
    <property type="match status" value="1"/>
</dbReference>
<dbReference type="InterPro" id="IPR011330">
    <property type="entry name" value="Glyco_hydro/deAcase_b/a-brl"/>
</dbReference>
<evidence type="ECO:0000256" key="1">
    <source>
        <dbReference type="ARBA" id="ARBA00022723"/>
    </source>
</evidence>
<organism evidence="4 5">
    <name type="scientific">Rufibacter radiotolerans</name>
    <dbReference type="NCBI Taxonomy" id="1379910"/>
    <lineage>
        <taxon>Bacteria</taxon>
        <taxon>Pseudomonadati</taxon>
        <taxon>Bacteroidota</taxon>
        <taxon>Cytophagia</taxon>
        <taxon>Cytophagales</taxon>
        <taxon>Hymenobacteraceae</taxon>
        <taxon>Rufibacter</taxon>
    </lineage>
</organism>
<sequence length="201" mass="23329">MPWLFPKVWWRRPAKEKTLYLTFDDGPIPEVTPFVLDQLAAYQAKATFFCVGENLERHKEIATQVMKQGHMLANHTHQHVKAWQLSPVAYFAQVTKCQEVLETLERPATQTKLFRPPHGQLTLRHLRTLQPEYQVVMWSSLAYDFDQTLSPEECLRKTIASIQPGGVVVLHDSLKAERNLRYVLPRLLEHFSSLGYSFQTL</sequence>
<dbReference type="PATRIC" id="fig|1379910.4.peg.1905"/>
<evidence type="ECO:0000313" key="5">
    <source>
        <dbReference type="Proteomes" id="UP000036458"/>
    </source>
</evidence>
<dbReference type="GO" id="GO:0046872">
    <property type="term" value="F:metal ion binding"/>
    <property type="evidence" value="ECO:0007669"/>
    <property type="project" value="UniProtKB-KW"/>
</dbReference>
<dbReference type="Gene3D" id="3.20.20.370">
    <property type="entry name" value="Glycoside hydrolase/deacetylase"/>
    <property type="match status" value="1"/>
</dbReference>
<dbReference type="RefSeq" id="WP_076606447.1">
    <property type="nucleotide sequence ID" value="NZ_CP010777.1"/>
</dbReference>
<proteinExistence type="predicted"/>
<dbReference type="EMBL" id="CP010777">
    <property type="protein sequence ID" value="AKQ45721.1"/>
    <property type="molecule type" value="Genomic_DNA"/>
</dbReference>
<dbReference type="GO" id="GO:0005975">
    <property type="term" value="P:carbohydrate metabolic process"/>
    <property type="evidence" value="ECO:0007669"/>
    <property type="project" value="InterPro"/>
</dbReference>
<keyword evidence="1" id="KW-0479">Metal-binding</keyword>
<dbReference type="GO" id="GO:0016020">
    <property type="term" value="C:membrane"/>
    <property type="evidence" value="ECO:0007669"/>
    <property type="project" value="TreeGrafter"/>
</dbReference>
<dbReference type="GO" id="GO:0016810">
    <property type="term" value="F:hydrolase activity, acting on carbon-nitrogen (but not peptide) bonds"/>
    <property type="evidence" value="ECO:0007669"/>
    <property type="project" value="InterPro"/>
</dbReference>
<gene>
    <name evidence="4" type="ORF">TH63_08770</name>
</gene>
<evidence type="ECO:0000256" key="2">
    <source>
        <dbReference type="ARBA" id="ARBA00022801"/>
    </source>
</evidence>